<evidence type="ECO:0000256" key="1">
    <source>
        <dbReference type="SAM" id="Phobius"/>
    </source>
</evidence>
<sequence length="197" mass="22582">MKRLRKFIEKNISGKKVLGLFILTNLVYTFMLTVTIPKTMEFSNGMKLLDMMPTGYDLKYVNELFISLGENGRLTYLTNQIPVDMIYPLLFGLSYCLLLGYFLKKLNKLNSPYIYLCVIPIIAGIADYLENIGIITMLKNYPELNETAVYTTNIFSVIKSISTSIFFIVLIVILITLGIKVLNRKKLLTPYKINCLF</sequence>
<reference evidence="2 3" key="1">
    <citation type="submission" date="2016-10" db="EMBL/GenBank/DDBJ databases">
        <authorList>
            <person name="Varghese N."/>
            <person name="Submissions S."/>
        </authorList>
    </citation>
    <scope>NUCLEOTIDE SEQUENCE [LARGE SCALE GENOMIC DNA]</scope>
    <source>
        <strain evidence="2 3">RHA_55</strain>
    </source>
</reference>
<feature type="transmembrane region" description="Helical" evidence="1">
    <location>
        <begin position="158"/>
        <end position="182"/>
    </location>
</feature>
<dbReference type="EMBL" id="LT629774">
    <property type="protein sequence ID" value="SDS39763.1"/>
    <property type="molecule type" value="Genomic_DNA"/>
</dbReference>
<feature type="transmembrane region" description="Helical" evidence="1">
    <location>
        <begin position="20"/>
        <end position="40"/>
    </location>
</feature>
<keyword evidence="1" id="KW-0472">Membrane</keyword>
<feature type="transmembrane region" description="Helical" evidence="1">
    <location>
        <begin position="115"/>
        <end position="138"/>
    </location>
</feature>
<protein>
    <submittedName>
        <fullName evidence="2">Uncharacterized protein</fullName>
    </submittedName>
</protein>
<evidence type="ECO:0000313" key="2">
    <source>
        <dbReference type="EMBL" id="SDS39763.1"/>
    </source>
</evidence>
<dbReference type="RefSeq" id="WP_092445793.1">
    <property type="nucleotide sequence ID" value="NZ_LT629774.1"/>
</dbReference>
<feature type="transmembrane region" description="Helical" evidence="1">
    <location>
        <begin position="85"/>
        <end position="103"/>
    </location>
</feature>
<keyword evidence="1" id="KW-0812">Transmembrane</keyword>
<keyword evidence="3" id="KW-1185">Reference proteome</keyword>
<proteinExistence type="predicted"/>
<dbReference type="AlphaFoldDB" id="A0A1H1RVT1"/>
<accession>A0A1H1RVT1</accession>
<evidence type="ECO:0000313" key="3">
    <source>
        <dbReference type="Proteomes" id="UP000198963"/>
    </source>
</evidence>
<dbReference type="Proteomes" id="UP000198963">
    <property type="component" value="Chromosome I"/>
</dbReference>
<gene>
    <name evidence="2" type="ORF">SAMN04489797_1513</name>
</gene>
<keyword evidence="1" id="KW-1133">Transmembrane helix</keyword>
<dbReference type="STRING" id="1249933.SAMN04489797_1513"/>
<organism evidence="2 3">
    <name type="scientific">Winogradskyella sediminis</name>
    <dbReference type="NCBI Taxonomy" id="1382466"/>
    <lineage>
        <taxon>Bacteria</taxon>
        <taxon>Pseudomonadati</taxon>
        <taxon>Bacteroidota</taxon>
        <taxon>Flavobacteriia</taxon>
        <taxon>Flavobacteriales</taxon>
        <taxon>Flavobacteriaceae</taxon>
        <taxon>Winogradskyella</taxon>
    </lineage>
</organism>
<name>A0A1H1RVT1_9FLAO</name>